<evidence type="ECO:0000259" key="1">
    <source>
        <dbReference type="Pfam" id="PF18847"/>
    </source>
</evidence>
<comment type="caution">
    <text evidence="2">The sequence shown here is derived from an EMBL/GenBank/DDBJ whole genome shotgun (WGS) entry which is preliminary data.</text>
</comment>
<dbReference type="EMBL" id="JAWXYB010000006">
    <property type="protein sequence ID" value="MDX5929430.1"/>
    <property type="molecule type" value="Genomic_DNA"/>
</dbReference>
<reference evidence="2 3" key="1">
    <citation type="submission" date="2023-11" db="EMBL/GenBank/DDBJ databases">
        <title>MicrobeMod: A computational toolkit for identifying prokaryotic methylation and restriction-modification with nanopore sequencing.</title>
        <authorList>
            <person name="Crits-Christoph A."/>
            <person name="Kang S.C."/>
            <person name="Lee H."/>
            <person name="Ostrov N."/>
        </authorList>
    </citation>
    <scope>NUCLEOTIDE SEQUENCE [LARGE SCALE GENOMIC DNA]</scope>
    <source>
        <strain evidence="2 3">DSMZ 700</strain>
    </source>
</reference>
<name>A0AAW9DL51_ACIAO</name>
<feature type="domain" description="Large polyvalent protein associated" evidence="1">
    <location>
        <begin position="7"/>
        <end position="85"/>
    </location>
</feature>
<organism evidence="2 3">
    <name type="scientific">Acidiphilium acidophilum</name>
    <name type="common">Thiobacillus acidophilus</name>
    <dbReference type="NCBI Taxonomy" id="76588"/>
    <lineage>
        <taxon>Bacteria</taxon>
        <taxon>Pseudomonadati</taxon>
        <taxon>Pseudomonadota</taxon>
        <taxon>Alphaproteobacteria</taxon>
        <taxon>Acetobacterales</taxon>
        <taxon>Acidocellaceae</taxon>
        <taxon>Acidiphilium</taxon>
    </lineage>
</organism>
<keyword evidence="3" id="KW-1185">Reference proteome</keyword>
<dbReference type="Proteomes" id="UP001279553">
    <property type="component" value="Unassembled WGS sequence"/>
</dbReference>
<dbReference type="AlphaFoldDB" id="A0AAW9DL51"/>
<accession>A0AAW9DL51</accession>
<dbReference type="Pfam" id="PF18847">
    <property type="entry name" value="LPD29"/>
    <property type="match status" value="1"/>
</dbReference>
<gene>
    <name evidence="2" type="ORF">SIL87_01440</name>
</gene>
<evidence type="ECO:0000313" key="3">
    <source>
        <dbReference type="Proteomes" id="UP001279553"/>
    </source>
</evidence>
<proteinExistence type="predicted"/>
<sequence length="194" mass="21427">MTSHYFSCAETAKLVRNELKSRFPGVKFSVRSNTYAGGASIDVSWVDGPAAKIVDAVVGQFAGGRFDSSIDMAYNVSHWMTQDGRIVIASNPGTGDQKGSHSAERNWMPEPDAKLVRFGADFIFTKRAISPNLARRALDRLAAKGYPVECVEIRVSDYDGEAYIHQTTRDETLTRGFDMEREANEAIQRTHCAA</sequence>
<dbReference type="RefSeq" id="WP_319612505.1">
    <property type="nucleotide sequence ID" value="NZ_JAWXYB010000006.1"/>
</dbReference>
<protein>
    <submittedName>
        <fullName evidence="2">LPD29 domain-containing protein</fullName>
    </submittedName>
</protein>
<dbReference type="InterPro" id="IPR041311">
    <property type="entry name" value="LPD29"/>
</dbReference>
<evidence type="ECO:0000313" key="2">
    <source>
        <dbReference type="EMBL" id="MDX5929430.1"/>
    </source>
</evidence>